<keyword evidence="1 5" id="KW-0378">Hydrolase</keyword>
<sequence>MKNLYIVFISLGFLMSCQVSKKNEKQAEVSNTKTLLERRYQELLNYPVDSMSIPRSYTKTTNEVRGVASKDWTSGFFPGNLWQLYLITGKQEFLDKAETWTSFIEKEKFNNNDHDIGFKVYSCFGTGYKVTGKEHYKDVIIKSAKTLCTRYSDTVGAIRSWDFNKKKWQYPVIIDNMINLELLFEASEITGDSLYHKIAVNHANTTLKNHFRPDNSVYHVIDYNPSNGEVRLKNTHQGLNDNSTWARGQAWAIYGFSMAYRYTNDQRYLDQAIATANFYLEHENLPEDGIAYWDFDDPKIPNTHKDVSASAVVCSALYEIYGYTKQQYFLDKANLILASLMSDKYVLDAEIEAPFILDYSTGNKPKEDELDEPIVYGDYYFLEALVRKKLKDSK</sequence>
<protein>
    <submittedName>
        <fullName evidence="5">Rhamnogalacturonyl hydrolase YesR</fullName>
    </submittedName>
</protein>
<feature type="active site" description="Proton donor" evidence="3">
    <location>
        <position position="175"/>
    </location>
</feature>
<dbReference type="PANTHER" id="PTHR36845">
    <property type="entry name" value="HYDROLASE, PUTATIVE (AFU_ORTHOLOGUE AFUA_7G05090)-RELATED"/>
    <property type="match status" value="1"/>
</dbReference>
<proteinExistence type="inferred from homology"/>
<feature type="binding site" evidence="4">
    <location>
        <position position="115"/>
    </location>
    <ligand>
        <name>substrate</name>
    </ligand>
</feature>
<feature type="binding site" evidence="4">
    <location>
        <position position="175"/>
    </location>
    <ligand>
        <name>substrate</name>
    </ligand>
</feature>
<dbReference type="InterPro" id="IPR008928">
    <property type="entry name" value="6-hairpin_glycosidase_sf"/>
</dbReference>
<dbReference type="EMBL" id="FZNT01000008">
    <property type="protein sequence ID" value="SNR66022.1"/>
    <property type="molecule type" value="Genomic_DNA"/>
</dbReference>
<dbReference type="GO" id="GO:0000272">
    <property type="term" value="P:polysaccharide catabolic process"/>
    <property type="evidence" value="ECO:0007669"/>
    <property type="project" value="TreeGrafter"/>
</dbReference>
<dbReference type="Proteomes" id="UP000198384">
    <property type="component" value="Unassembled WGS sequence"/>
</dbReference>
<evidence type="ECO:0000256" key="1">
    <source>
        <dbReference type="ARBA" id="ARBA00022801"/>
    </source>
</evidence>
<dbReference type="Pfam" id="PF07470">
    <property type="entry name" value="Glyco_hydro_88"/>
    <property type="match status" value="1"/>
</dbReference>
<comment type="similarity">
    <text evidence="2">Belongs to the glycosyl hydrolase 88 family.</text>
</comment>
<reference evidence="5 6" key="1">
    <citation type="submission" date="2017-06" db="EMBL/GenBank/DDBJ databases">
        <authorList>
            <person name="Kim H.J."/>
            <person name="Triplett B.A."/>
        </authorList>
    </citation>
    <scope>NUCLEOTIDE SEQUENCE [LARGE SCALE GENOMIC DNA]</scope>
    <source>
        <strain evidence="5 6">DSM 29150</strain>
    </source>
</reference>
<dbReference type="OrthoDB" id="428577at2"/>
<dbReference type="RefSeq" id="WP_089382241.1">
    <property type="nucleotide sequence ID" value="NZ_FZNT01000008.1"/>
</dbReference>
<dbReference type="InterPro" id="IPR012341">
    <property type="entry name" value="6hp_glycosidase-like_sf"/>
</dbReference>
<evidence type="ECO:0000313" key="6">
    <source>
        <dbReference type="Proteomes" id="UP000198384"/>
    </source>
</evidence>
<feature type="active site" description="Nucleophile" evidence="3">
    <location>
        <position position="115"/>
    </location>
</feature>
<dbReference type="SUPFAM" id="SSF48208">
    <property type="entry name" value="Six-hairpin glycosidases"/>
    <property type="match status" value="1"/>
</dbReference>
<dbReference type="InterPro" id="IPR052369">
    <property type="entry name" value="UG_Glycosaminoglycan_Hydrolase"/>
</dbReference>
<dbReference type="InterPro" id="IPR010905">
    <property type="entry name" value="Glyco_hydro_88"/>
</dbReference>
<evidence type="ECO:0000313" key="5">
    <source>
        <dbReference type="EMBL" id="SNR66022.1"/>
    </source>
</evidence>
<dbReference type="AlphaFoldDB" id="A0A238Y4W7"/>
<dbReference type="PROSITE" id="PS51257">
    <property type="entry name" value="PROKAR_LIPOPROTEIN"/>
    <property type="match status" value="1"/>
</dbReference>
<dbReference type="PANTHER" id="PTHR36845:SF1">
    <property type="entry name" value="HYDROLASE, PUTATIVE (AFU_ORTHOLOGUE AFUA_7G05090)-RELATED"/>
    <property type="match status" value="1"/>
</dbReference>
<dbReference type="Gene3D" id="1.50.10.10">
    <property type="match status" value="1"/>
</dbReference>
<name>A0A238Y4W7_9FLAO</name>
<dbReference type="GO" id="GO:0052757">
    <property type="term" value="F:chondroitin hydrolase activity"/>
    <property type="evidence" value="ECO:0007669"/>
    <property type="project" value="TreeGrafter"/>
</dbReference>
<feature type="binding site" evidence="4">
    <location>
        <position position="247"/>
    </location>
    <ligand>
        <name>substrate</name>
    </ligand>
</feature>
<organism evidence="5 6">
    <name type="scientific">Lutibacter agarilyticus</name>
    <dbReference type="NCBI Taxonomy" id="1109740"/>
    <lineage>
        <taxon>Bacteria</taxon>
        <taxon>Pseudomonadati</taxon>
        <taxon>Bacteroidota</taxon>
        <taxon>Flavobacteriia</taxon>
        <taxon>Flavobacteriales</taxon>
        <taxon>Flavobacteriaceae</taxon>
        <taxon>Lutibacter</taxon>
    </lineage>
</organism>
<feature type="binding site" evidence="4">
    <location>
        <position position="235"/>
    </location>
    <ligand>
        <name>substrate</name>
    </ligand>
</feature>
<accession>A0A238Y4W7</accession>
<evidence type="ECO:0000256" key="3">
    <source>
        <dbReference type="PIRSR" id="PIRSR610905-1"/>
    </source>
</evidence>
<gene>
    <name evidence="5" type="ORF">SAMN06265371_10826</name>
</gene>
<evidence type="ECO:0000256" key="2">
    <source>
        <dbReference type="ARBA" id="ARBA00038358"/>
    </source>
</evidence>
<evidence type="ECO:0000256" key="4">
    <source>
        <dbReference type="PIRSR" id="PIRSR610905-2"/>
    </source>
</evidence>
<feature type="binding site" evidence="4">
    <location>
        <position position="251"/>
    </location>
    <ligand>
        <name>substrate</name>
    </ligand>
</feature>
<keyword evidence="6" id="KW-1185">Reference proteome</keyword>